<feature type="transmembrane region" description="Helical" evidence="7">
    <location>
        <begin position="76"/>
        <end position="97"/>
    </location>
</feature>
<evidence type="ECO:0000256" key="1">
    <source>
        <dbReference type="ARBA" id="ARBA00004651"/>
    </source>
</evidence>
<gene>
    <name evidence="9" type="ORF">CLLU_09230</name>
</gene>
<feature type="domain" description="Major facilitator superfamily (MFS) profile" evidence="8">
    <location>
        <begin position="1"/>
        <end position="194"/>
    </location>
</feature>
<keyword evidence="6 7" id="KW-0472">Membrane</keyword>
<evidence type="ECO:0000256" key="6">
    <source>
        <dbReference type="ARBA" id="ARBA00023136"/>
    </source>
</evidence>
<dbReference type="PANTHER" id="PTHR43266">
    <property type="entry name" value="MACROLIDE-EFFLUX PROTEIN"/>
    <property type="match status" value="1"/>
</dbReference>
<keyword evidence="2" id="KW-0813">Transport</keyword>
<feature type="transmembrane region" description="Helical" evidence="7">
    <location>
        <begin position="225"/>
        <end position="244"/>
    </location>
</feature>
<evidence type="ECO:0000259" key="8">
    <source>
        <dbReference type="PROSITE" id="PS50850"/>
    </source>
</evidence>
<feature type="transmembrane region" description="Helical" evidence="7">
    <location>
        <begin position="290"/>
        <end position="311"/>
    </location>
</feature>
<evidence type="ECO:0000256" key="2">
    <source>
        <dbReference type="ARBA" id="ARBA00022448"/>
    </source>
</evidence>
<evidence type="ECO:0000313" key="10">
    <source>
        <dbReference type="Proteomes" id="UP000237798"/>
    </source>
</evidence>
<feature type="transmembrane region" description="Helical" evidence="7">
    <location>
        <begin position="174"/>
        <end position="194"/>
    </location>
</feature>
<keyword evidence="3" id="KW-1003">Cell membrane</keyword>
<dbReference type="GO" id="GO:0005886">
    <property type="term" value="C:plasma membrane"/>
    <property type="evidence" value="ECO:0007669"/>
    <property type="project" value="UniProtKB-SubCell"/>
</dbReference>
<dbReference type="Gene3D" id="1.20.1250.20">
    <property type="entry name" value="MFS general substrate transporter like domains"/>
    <property type="match status" value="1"/>
</dbReference>
<feature type="transmembrane region" description="Helical" evidence="7">
    <location>
        <begin position="317"/>
        <end position="335"/>
    </location>
</feature>
<evidence type="ECO:0000256" key="3">
    <source>
        <dbReference type="ARBA" id="ARBA00022475"/>
    </source>
</evidence>
<feature type="transmembrane region" description="Helical" evidence="7">
    <location>
        <begin position="256"/>
        <end position="278"/>
    </location>
</feature>
<protein>
    <submittedName>
        <fullName evidence="9">Enterobactin exporter EntS</fullName>
    </submittedName>
</protein>
<dbReference type="PANTHER" id="PTHR43266:SF10">
    <property type="entry name" value="BACILYSIN EXPORTER BACE-RELATED"/>
    <property type="match status" value="1"/>
</dbReference>
<organism evidence="9 10">
    <name type="scientific">Clostridium luticellarii</name>
    <dbReference type="NCBI Taxonomy" id="1691940"/>
    <lineage>
        <taxon>Bacteria</taxon>
        <taxon>Bacillati</taxon>
        <taxon>Bacillota</taxon>
        <taxon>Clostridia</taxon>
        <taxon>Eubacteriales</taxon>
        <taxon>Clostridiaceae</taxon>
        <taxon>Clostridium</taxon>
    </lineage>
</organism>
<feature type="transmembrane region" description="Helical" evidence="7">
    <location>
        <begin position="45"/>
        <end position="69"/>
    </location>
</feature>
<dbReference type="Proteomes" id="UP000237798">
    <property type="component" value="Unassembled WGS sequence"/>
</dbReference>
<dbReference type="CDD" id="cd06173">
    <property type="entry name" value="MFS_MefA_like"/>
    <property type="match status" value="1"/>
</dbReference>
<dbReference type="AlphaFoldDB" id="A0A2T0BQD7"/>
<dbReference type="InterPro" id="IPR020846">
    <property type="entry name" value="MFS_dom"/>
</dbReference>
<comment type="subcellular location">
    <subcellularLocation>
        <location evidence="1">Cell membrane</location>
        <topology evidence="1">Multi-pass membrane protein</topology>
    </subcellularLocation>
</comment>
<name>A0A2T0BQD7_9CLOT</name>
<dbReference type="SUPFAM" id="SSF103473">
    <property type="entry name" value="MFS general substrate transporter"/>
    <property type="match status" value="1"/>
</dbReference>
<evidence type="ECO:0000256" key="4">
    <source>
        <dbReference type="ARBA" id="ARBA00022692"/>
    </source>
</evidence>
<comment type="caution">
    <text evidence="9">The sequence shown here is derived from an EMBL/GenBank/DDBJ whole genome shotgun (WGS) entry which is preliminary data.</text>
</comment>
<feature type="transmembrane region" description="Helical" evidence="7">
    <location>
        <begin position="375"/>
        <end position="394"/>
    </location>
</feature>
<feature type="transmembrane region" description="Helical" evidence="7">
    <location>
        <begin position="347"/>
        <end position="369"/>
    </location>
</feature>
<keyword evidence="10" id="KW-1185">Reference proteome</keyword>
<accession>A0A2T0BQD7</accession>
<dbReference type="InterPro" id="IPR036259">
    <property type="entry name" value="MFS_trans_sf"/>
</dbReference>
<dbReference type="PROSITE" id="PS50850">
    <property type="entry name" value="MFS"/>
    <property type="match status" value="1"/>
</dbReference>
<dbReference type="GO" id="GO:0022857">
    <property type="term" value="F:transmembrane transporter activity"/>
    <property type="evidence" value="ECO:0007669"/>
    <property type="project" value="InterPro"/>
</dbReference>
<dbReference type="Pfam" id="PF07690">
    <property type="entry name" value="MFS_1"/>
    <property type="match status" value="1"/>
</dbReference>
<keyword evidence="5 7" id="KW-1133">Transmembrane helix</keyword>
<proteinExistence type="predicted"/>
<dbReference type="EMBL" id="PVXP01000008">
    <property type="protein sequence ID" value="PRR86091.1"/>
    <property type="molecule type" value="Genomic_DNA"/>
</dbReference>
<keyword evidence="4 7" id="KW-0812">Transmembrane</keyword>
<evidence type="ECO:0000313" key="9">
    <source>
        <dbReference type="EMBL" id="PRR86091.1"/>
    </source>
</evidence>
<dbReference type="InterPro" id="IPR011701">
    <property type="entry name" value="MFS"/>
</dbReference>
<evidence type="ECO:0000256" key="7">
    <source>
        <dbReference type="SAM" id="Phobius"/>
    </source>
</evidence>
<sequence>MSHMKQNWKKNTILFLTSQNISLLGSMLVQYAITWYITLKTQSGIMMTISIICGFLPTFFISPFAGVWADRYDRKLLIILSDSLIAVSTFIMAILFIMGYGSIWMLFVVSAVRAIGEGVQMPSVGAFLPAIVPMDKLTRVNGINSSIQSLVTLVSPMLSGVMLTVAAIEAVFFVDVVTAAVAVSIMILFLHVPAHGKALQDQKLNYLGDMYEGIKYIKNHNFIKTLFIFCAVYFILIAPLAFLTPLQVARSFGNDVWRLTIIEVVYALGMMLGGLIMASWGGLKNKLHTMVLSTFVIAVSTFVLGLIHVFWIYTFMMGIIGLVLPVFNTPFTVLLQQKVEADFLGRVFGVLTMISSSIMPLAMIGYGPAADFIKIEWLLLVTGLLMLVQSFVMLKNKVLFEAGKPMEE</sequence>
<evidence type="ECO:0000256" key="5">
    <source>
        <dbReference type="ARBA" id="ARBA00022989"/>
    </source>
</evidence>
<reference evidence="9 10" key="1">
    <citation type="submission" date="2018-03" db="EMBL/GenBank/DDBJ databases">
        <title>Genome sequence of Clostridium luticellarii DSM 29923.</title>
        <authorList>
            <person name="Poehlein A."/>
            <person name="Daniel R."/>
        </authorList>
    </citation>
    <scope>NUCLEOTIDE SEQUENCE [LARGE SCALE GENOMIC DNA]</scope>
    <source>
        <strain evidence="9 10">DSM 29923</strain>
    </source>
</reference>
<feature type="transmembrane region" description="Helical" evidence="7">
    <location>
        <begin position="12"/>
        <end position="33"/>
    </location>
</feature>